<dbReference type="AlphaFoldDB" id="A0A2P2J9N5"/>
<accession>A0A2P2J9N5</accession>
<proteinExistence type="predicted"/>
<sequence>MYARKGYELVKDLAMGEKGQLQAFNVSSLAVLHESSPFMFGALLELVLCAL</sequence>
<reference evidence="1" key="1">
    <citation type="submission" date="2018-02" db="EMBL/GenBank/DDBJ databases">
        <title>Rhizophora mucronata_Transcriptome.</title>
        <authorList>
            <person name="Meera S.P."/>
            <person name="Sreeshan A."/>
            <person name="Augustine A."/>
        </authorList>
    </citation>
    <scope>NUCLEOTIDE SEQUENCE</scope>
    <source>
        <tissue evidence="1">Leaf</tissue>
    </source>
</reference>
<name>A0A2P2J9N5_RHIMU</name>
<protein>
    <submittedName>
        <fullName evidence="1">Uncharacterized protein</fullName>
    </submittedName>
</protein>
<evidence type="ECO:0000313" key="1">
    <source>
        <dbReference type="EMBL" id="MBW90190.1"/>
    </source>
</evidence>
<organism evidence="1">
    <name type="scientific">Rhizophora mucronata</name>
    <name type="common">Asiatic mangrove</name>
    <dbReference type="NCBI Taxonomy" id="61149"/>
    <lineage>
        <taxon>Eukaryota</taxon>
        <taxon>Viridiplantae</taxon>
        <taxon>Streptophyta</taxon>
        <taxon>Embryophyta</taxon>
        <taxon>Tracheophyta</taxon>
        <taxon>Spermatophyta</taxon>
        <taxon>Magnoliopsida</taxon>
        <taxon>eudicotyledons</taxon>
        <taxon>Gunneridae</taxon>
        <taxon>Pentapetalae</taxon>
        <taxon>rosids</taxon>
        <taxon>fabids</taxon>
        <taxon>Malpighiales</taxon>
        <taxon>Rhizophoraceae</taxon>
        <taxon>Rhizophora</taxon>
    </lineage>
</organism>
<dbReference type="EMBL" id="GGEC01009707">
    <property type="protein sequence ID" value="MBW90190.1"/>
    <property type="molecule type" value="Transcribed_RNA"/>
</dbReference>